<name>A0A238J9A6_9RHOB</name>
<reference evidence="2" key="1">
    <citation type="submission" date="2017-05" db="EMBL/GenBank/DDBJ databases">
        <authorList>
            <person name="Rodrigo-Torres L."/>
            <person name="Arahal R. D."/>
            <person name="Lucena T."/>
        </authorList>
    </citation>
    <scope>NUCLEOTIDE SEQUENCE [LARGE SCALE GENOMIC DNA]</scope>
    <source>
        <strain evidence="2">CECT 8649</strain>
    </source>
</reference>
<evidence type="ECO:0008006" key="3">
    <source>
        <dbReference type="Google" id="ProtNLM"/>
    </source>
</evidence>
<protein>
    <recommendedName>
        <fullName evidence="3">Glycosyl transferase family 2</fullName>
    </recommendedName>
</protein>
<proteinExistence type="predicted"/>
<sequence>MSQATETTGVLIIHNDSSLLAETLQSAKHLVDSLVVVDGAYDWVAPFCEMNGEDPEKSTDNLLEILDQSGLPYTYHTGTWQNETHKRQASLEFVKTDRVMLIDSDEIYNIDDDKLQTFWASGKVMASLQAPLFLHQDVVTWHSASNAYPLKPVFLNLAGQEIETVVASLWLLLPDSEKGEIVDRALIERVPLGIFYHLSMFRTDNNPYRRSRFYNLLSMRVGKRIGLDINKEFSSDAEFTELVRQSNRVAMNNMFNLHRLAAAFPQKKNNQDLVIFDFDIPAHGEIVAKAYQDMLADQRARTEALRGTPFEMFIGRGAFLDMTGPAADGVSRLDVELGEERSKAKILWHVDFGTHRTEIPSEDGTLPPAEAREGCKRLLVEITLFHPTQNTASMTLNWT</sequence>
<dbReference type="EMBL" id="FXXP01000001">
    <property type="protein sequence ID" value="SMX26804.1"/>
    <property type="molecule type" value="Genomic_DNA"/>
</dbReference>
<accession>A0A238J9A6</accession>
<evidence type="ECO:0000313" key="2">
    <source>
        <dbReference type="Proteomes" id="UP000225972"/>
    </source>
</evidence>
<dbReference type="InterPro" id="IPR029044">
    <property type="entry name" value="Nucleotide-diphossugar_trans"/>
</dbReference>
<dbReference type="RefSeq" id="WP_099242899.1">
    <property type="nucleotide sequence ID" value="NZ_FXXP01000001.1"/>
</dbReference>
<gene>
    <name evidence="1" type="ORF">TRP8649_00896</name>
</gene>
<organism evidence="1 2">
    <name type="scientific">Pelagimonas phthalicica</name>
    <dbReference type="NCBI Taxonomy" id="1037362"/>
    <lineage>
        <taxon>Bacteria</taxon>
        <taxon>Pseudomonadati</taxon>
        <taxon>Pseudomonadota</taxon>
        <taxon>Alphaproteobacteria</taxon>
        <taxon>Rhodobacterales</taxon>
        <taxon>Roseobacteraceae</taxon>
        <taxon>Pelagimonas</taxon>
    </lineage>
</organism>
<dbReference type="SUPFAM" id="SSF53448">
    <property type="entry name" value="Nucleotide-diphospho-sugar transferases"/>
    <property type="match status" value="1"/>
</dbReference>
<keyword evidence="2" id="KW-1185">Reference proteome</keyword>
<dbReference type="AlphaFoldDB" id="A0A238J9A6"/>
<evidence type="ECO:0000313" key="1">
    <source>
        <dbReference type="EMBL" id="SMX26804.1"/>
    </source>
</evidence>
<dbReference type="Proteomes" id="UP000225972">
    <property type="component" value="Unassembled WGS sequence"/>
</dbReference>